<feature type="compositionally biased region" description="Low complexity" evidence="1">
    <location>
        <begin position="132"/>
        <end position="143"/>
    </location>
</feature>
<protein>
    <recommendedName>
        <fullName evidence="4">Secreted protein</fullName>
    </recommendedName>
</protein>
<comment type="caution">
    <text evidence="2">The sequence shown here is derived from an EMBL/GenBank/DDBJ whole genome shotgun (WGS) entry which is preliminary data.</text>
</comment>
<organism evidence="2 3">
    <name type="scientific">Paraburkholderia caffeinilytica</name>
    <dbReference type="NCBI Taxonomy" id="1761016"/>
    <lineage>
        <taxon>Bacteria</taxon>
        <taxon>Pseudomonadati</taxon>
        <taxon>Pseudomonadota</taxon>
        <taxon>Betaproteobacteria</taxon>
        <taxon>Burkholderiales</taxon>
        <taxon>Burkholderiaceae</taxon>
        <taxon>Paraburkholderia</taxon>
    </lineage>
</organism>
<proteinExistence type="predicted"/>
<dbReference type="Proteomes" id="UP000602004">
    <property type="component" value="Unassembled WGS sequence"/>
</dbReference>
<evidence type="ECO:0000313" key="3">
    <source>
        <dbReference type="Proteomes" id="UP000602004"/>
    </source>
</evidence>
<reference evidence="3" key="1">
    <citation type="journal article" date="2019" name="Int. J. Syst. Evol. Microbiol.">
        <title>The Global Catalogue of Microorganisms (GCM) 10K type strain sequencing project: providing services to taxonomists for standard genome sequencing and annotation.</title>
        <authorList>
            <consortium name="The Broad Institute Genomics Platform"/>
            <consortium name="The Broad Institute Genome Sequencing Center for Infectious Disease"/>
            <person name="Wu L."/>
            <person name="Ma J."/>
        </authorList>
    </citation>
    <scope>NUCLEOTIDE SEQUENCE [LARGE SCALE GENOMIC DNA]</scope>
    <source>
        <strain evidence="3">CGMCC 1.15103</strain>
    </source>
</reference>
<accession>A0ABQ1N8D9</accession>
<sequence>MQLSVMVFEPLGTAVLPLAATRPMVSVTAQFSVSAFGTLVLKASWKVLPDAKMRVPSALGVSAERVALPEPAETAGDAQLSVAMTLPAPFTVAVPPVLLLPAAVELDEPELPLSCVVALLAPLPPPPPPQPASARESVESRSSCDFINL</sequence>
<dbReference type="EMBL" id="BMHL01000011">
    <property type="protein sequence ID" value="GGC59651.1"/>
    <property type="molecule type" value="Genomic_DNA"/>
</dbReference>
<evidence type="ECO:0008006" key="4">
    <source>
        <dbReference type="Google" id="ProtNLM"/>
    </source>
</evidence>
<keyword evidence="3" id="KW-1185">Reference proteome</keyword>
<name>A0ABQ1N8D9_9BURK</name>
<evidence type="ECO:0000256" key="1">
    <source>
        <dbReference type="SAM" id="MobiDB-lite"/>
    </source>
</evidence>
<evidence type="ECO:0000313" key="2">
    <source>
        <dbReference type="EMBL" id="GGC59651.1"/>
    </source>
</evidence>
<feature type="region of interest" description="Disordered" evidence="1">
    <location>
        <begin position="126"/>
        <end position="149"/>
    </location>
</feature>
<gene>
    <name evidence="2" type="ORF">GCM10011400_54310</name>
</gene>